<dbReference type="InterPro" id="IPR036880">
    <property type="entry name" value="Kunitz_BPTI_sf"/>
</dbReference>
<evidence type="ECO:0000256" key="10">
    <source>
        <dbReference type="SAM" id="SignalP"/>
    </source>
</evidence>
<keyword evidence="6" id="KW-0800">Toxin</keyword>
<dbReference type="OrthoDB" id="5950222at2759"/>
<feature type="domain" description="BPTI/Kunitz inhibitor" evidence="11">
    <location>
        <begin position="294"/>
        <end position="344"/>
    </location>
</feature>
<feature type="transmembrane region" description="Helical" evidence="9">
    <location>
        <begin position="374"/>
        <end position="401"/>
    </location>
</feature>
<keyword evidence="12" id="KW-1185">Reference proteome</keyword>
<evidence type="ECO:0000256" key="4">
    <source>
        <dbReference type="ARBA" id="ARBA00022900"/>
    </source>
</evidence>
<evidence type="ECO:0000256" key="8">
    <source>
        <dbReference type="SAM" id="MobiDB-lite"/>
    </source>
</evidence>
<keyword evidence="9" id="KW-1133">Transmembrane helix</keyword>
<dbReference type="Gene3D" id="4.10.410.10">
    <property type="entry name" value="Pancreatic trypsin inhibitor Kunitz domain"/>
    <property type="match status" value="2"/>
</dbReference>
<keyword evidence="9" id="KW-0472">Membrane</keyword>
<feature type="domain" description="BPTI/Kunitz inhibitor" evidence="11">
    <location>
        <begin position="170"/>
        <end position="222"/>
    </location>
</feature>
<dbReference type="Pfam" id="PF00014">
    <property type="entry name" value="Kunitz_BPTI"/>
    <property type="match status" value="2"/>
</dbReference>
<evidence type="ECO:0000256" key="3">
    <source>
        <dbReference type="ARBA" id="ARBA00022690"/>
    </source>
</evidence>
<reference evidence="13" key="1">
    <citation type="submission" date="2022-10" db="UniProtKB">
        <authorList>
            <consortium name="WormBaseParasite"/>
        </authorList>
    </citation>
    <scope>IDENTIFICATION</scope>
    <source>
        <strain evidence="13">MHco3</strain>
    </source>
</reference>
<evidence type="ECO:0000256" key="2">
    <source>
        <dbReference type="ARBA" id="ARBA00022525"/>
    </source>
</evidence>
<protein>
    <submittedName>
        <fullName evidence="13">Kunitz/Bovine pancreatic trypsin inhibitor domain protein</fullName>
    </submittedName>
</protein>
<accession>A0A912N1G9</accession>
<keyword evidence="10" id="KW-0732">Signal</keyword>
<evidence type="ECO:0000259" key="11">
    <source>
        <dbReference type="PROSITE" id="PS50279"/>
    </source>
</evidence>
<feature type="region of interest" description="Disordered" evidence="8">
    <location>
        <begin position="142"/>
        <end position="176"/>
    </location>
</feature>
<feature type="compositionally biased region" description="Basic residues" evidence="8">
    <location>
        <begin position="424"/>
        <end position="438"/>
    </location>
</feature>
<dbReference type="SMART" id="SM00131">
    <property type="entry name" value="KU"/>
    <property type="match status" value="2"/>
</dbReference>
<keyword evidence="3" id="KW-0646">Protease inhibitor</keyword>
<evidence type="ECO:0000256" key="5">
    <source>
        <dbReference type="ARBA" id="ARBA00023157"/>
    </source>
</evidence>
<dbReference type="InterPro" id="IPR002223">
    <property type="entry name" value="Kunitz_BPTI"/>
</dbReference>
<dbReference type="CDD" id="cd22593">
    <property type="entry name" value="Kunitz_conkunitzin"/>
    <property type="match status" value="2"/>
</dbReference>
<dbReference type="PROSITE" id="PS51257">
    <property type="entry name" value="PROKAR_LIPOPROTEIN"/>
    <property type="match status" value="1"/>
</dbReference>
<dbReference type="PANTHER" id="PTHR10083:SF376">
    <property type="entry name" value="SERINE PEPTIDASE INHIBITOR, KUNITZ TYPE, 3"/>
    <property type="match status" value="1"/>
</dbReference>
<evidence type="ECO:0000256" key="9">
    <source>
        <dbReference type="SAM" id="Phobius"/>
    </source>
</evidence>
<name>A0A912N1G9_HAECO</name>
<dbReference type="PANTHER" id="PTHR10083">
    <property type="entry name" value="KUNITZ-TYPE PROTEASE INHIBITOR-RELATED"/>
    <property type="match status" value="1"/>
</dbReference>
<keyword evidence="6" id="KW-1199">Hemostasis impairing toxin</keyword>
<feature type="region of interest" description="Disordered" evidence="8">
    <location>
        <begin position="409"/>
        <end position="438"/>
    </location>
</feature>
<dbReference type="GO" id="GO:0004867">
    <property type="term" value="F:serine-type endopeptidase inhibitor activity"/>
    <property type="evidence" value="ECO:0007669"/>
    <property type="project" value="UniProtKB-KW"/>
</dbReference>
<evidence type="ECO:0000313" key="13">
    <source>
        <dbReference type="WBParaSite" id="HCON_00159095-00001"/>
    </source>
</evidence>
<keyword evidence="9" id="KW-0812">Transmembrane</keyword>
<evidence type="ECO:0000313" key="12">
    <source>
        <dbReference type="Proteomes" id="UP000025227"/>
    </source>
</evidence>
<feature type="chain" id="PRO_5036742918" evidence="10">
    <location>
        <begin position="25"/>
        <end position="438"/>
    </location>
</feature>
<keyword evidence="5" id="KW-1015">Disulfide bond</keyword>
<dbReference type="InterPro" id="IPR050098">
    <property type="entry name" value="TFPI/VKTCI-like"/>
</dbReference>
<sequence>MRGITLHRDLMVTTLLTFSCYVNGLQCYWGGDAYYTIAAVRNQEACTYEARPACNFTRQKYATHRIQKLAEGGTCWYQSKYSMVICFCDSDMCNGNFTILMELWKQKTMDNSEIYKCALEHFESKQALVEEEAVPLEEYKANIPTDPDHETSEGHNDSESSSRHPDANPCVLPPDLGSPDEGVAQEMWFFNESQASCAPFEYLGSGGNTNRFVDEVTCMRVCGTEYASAVHGEAYHRAGEEDVSAVHGEAFHRAGEEDVSAVHGEAYHRAGEEDVSAVHGEAYHRAGEANHALCDLPLQSGNGTFRIPRFYFNKGEKKCVPFYYTGDGGNGNRFLTQEDCEQLCFTYRYNQELASPQGQGDDSSDDEASALDRIIFIVLCIVIFLLIIILIPVLICCVMLATKKGRSAAGLSASGKPTTNKYAKNTKKSTKGAKAKTK</sequence>
<dbReference type="SUPFAM" id="SSF57362">
    <property type="entry name" value="BPTI-like"/>
    <property type="match status" value="2"/>
</dbReference>
<dbReference type="GO" id="GO:0005615">
    <property type="term" value="C:extracellular space"/>
    <property type="evidence" value="ECO:0007669"/>
    <property type="project" value="TreeGrafter"/>
</dbReference>
<evidence type="ECO:0000256" key="6">
    <source>
        <dbReference type="ARBA" id="ARBA00023240"/>
    </source>
</evidence>
<evidence type="ECO:0000256" key="1">
    <source>
        <dbReference type="ARBA" id="ARBA00004613"/>
    </source>
</evidence>
<dbReference type="WBParaSite" id="HCON_00159095-00001">
    <property type="protein sequence ID" value="HCON_00159095-00001"/>
    <property type="gene ID" value="HCON_00159095"/>
</dbReference>
<dbReference type="AlphaFoldDB" id="A0A912N1G9"/>
<proteinExistence type="predicted"/>
<keyword evidence="2" id="KW-0964">Secreted</keyword>
<feature type="compositionally biased region" description="Basic and acidic residues" evidence="8">
    <location>
        <begin position="146"/>
        <end position="166"/>
    </location>
</feature>
<comment type="subcellular location">
    <subcellularLocation>
        <location evidence="1">Secreted</location>
    </subcellularLocation>
</comment>
<feature type="signal peptide" evidence="10">
    <location>
        <begin position="1"/>
        <end position="24"/>
    </location>
</feature>
<organism evidence="12 13">
    <name type="scientific">Haemonchus contortus</name>
    <name type="common">Barber pole worm</name>
    <dbReference type="NCBI Taxonomy" id="6289"/>
    <lineage>
        <taxon>Eukaryota</taxon>
        <taxon>Metazoa</taxon>
        <taxon>Ecdysozoa</taxon>
        <taxon>Nematoda</taxon>
        <taxon>Chromadorea</taxon>
        <taxon>Rhabditida</taxon>
        <taxon>Rhabditina</taxon>
        <taxon>Rhabditomorpha</taxon>
        <taxon>Strongyloidea</taxon>
        <taxon>Trichostrongylidae</taxon>
        <taxon>Haemonchus</taxon>
    </lineage>
</organism>
<evidence type="ECO:0000256" key="7">
    <source>
        <dbReference type="ARBA" id="ARBA00034146"/>
    </source>
</evidence>
<dbReference type="Proteomes" id="UP000025227">
    <property type="component" value="Unplaced"/>
</dbReference>
<dbReference type="PROSITE" id="PS50279">
    <property type="entry name" value="BPTI_KUNITZ_2"/>
    <property type="match status" value="2"/>
</dbReference>
<keyword evidence="4" id="KW-0722">Serine protease inhibitor</keyword>
<keyword evidence="7" id="KW-1203">Blood coagulation cascade inhibiting toxin</keyword>